<gene>
    <name evidence="2" type="ORF">RNB18_03575</name>
</gene>
<keyword evidence="3" id="KW-1185">Reference proteome</keyword>
<comment type="caution">
    <text evidence="2">The sequence shown here is derived from an EMBL/GenBank/DDBJ whole genome shotgun (WGS) entry which is preliminary data.</text>
</comment>
<dbReference type="SUPFAM" id="SSF53474">
    <property type="entry name" value="alpha/beta-Hydrolases"/>
    <property type="match status" value="1"/>
</dbReference>
<dbReference type="Pfam" id="PF00561">
    <property type="entry name" value="Abhydrolase_1"/>
    <property type="match status" value="1"/>
</dbReference>
<name>A0ABU2V220_9ACTN</name>
<dbReference type="Gene3D" id="3.40.50.1820">
    <property type="entry name" value="alpha/beta hydrolase"/>
    <property type="match status" value="1"/>
</dbReference>
<dbReference type="EMBL" id="JAVREZ010000001">
    <property type="protein sequence ID" value="MDT0479274.1"/>
    <property type="molecule type" value="Genomic_DNA"/>
</dbReference>
<reference evidence="3" key="1">
    <citation type="submission" date="2023-07" db="EMBL/GenBank/DDBJ databases">
        <title>30 novel species of actinomycetes from the DSMZ collection.</title>
        <authorList>
            <person name="Nouioui I."/>
        </authorList>
    </citation>
    <scope>NUCLEOTIDE SEQUENCE [LARGE SCALE GENOMIC DNA]</scope>
    <source>
        <strain evidence="3">DSM 41640</strain>
    </source>
</reference>
<evidence type="ECO:0000259" key="1">
    <source>
        <dbReference type="Pfam" id="PF00561"/>
    </source>
</evidence>
<dbReference type="PANTHER" id="PTHR43798">
    <property type="entry name" value="MONOACYLGLYCEROL LIPASE"/>
    <property type="match status" value="1"/>
</dbReference>
<keyword evidence="2" id="KW-0378">Hydrolase</keyword>
<dbReference type="Proteomes" id="UP001183824">
    <property type="component" value="Unassembled WGS sequence"/>
</dbReference>
<feature type="domain" description="AB hydrolase-1" evidence="1">
    <location>
        <begin position="1"/>
        <end position="194"/>
    </location>
</feature>
<dbReference type="PRINTS" id="PR00111">
    <property type="entry name" value="ABHYDROLASE"/>
</dbReference>
<dbReference type="InterPro" id="IPR050266">
    <property type="entry name" value="AB_hydrolase_sf"/>
</dbReference>
<protein>
    <submittedName>
        <fullName evidence="2">Alpha/beta fold hydrolase</fullName>
    </submittedName>
</protein>
<organism evidence="2 3">
    <name type="scientific">Streptomyces doebereineriae</name>
    <dbReference type="NCBI Taxonomy" id="3075528"/>
    <lineage>
        <taxon>Bacteria</taxon>
        <taxon>Bacillati</taxon>
        <taxon>Actinomycetota</taxon>
        <taxon>Actinomycetes</taxon>
        <taxon>Kitasatosporales</taxon>
        <taxon>Streptomycetaceae</taxon>
        <taxon>Streptomyces</taxon>
    </lineage>
</organism>
<dbReference type="GO" id="GO:0016787">
    <property type="term" value="F:hydrolase activity"/>
    <property type="evidence" value="ECO:0007669"/>
    <property type="project" value="UniProtKB-KW"/>
</dbReference>
<evidence type="ECO:0000313" key="3">
    <source>
        <dbReference type="Proteomes" id="UP001183824"/>
    </source>
</evidence>
<dbReference type="InterPro" id="IPR000073">
    <property type="entry name" value="AB_hydrolase_1"/>
</dbReference>
<proteinExistence type="predicted"/>
<dbReference type="InterPro" id="IPR029058">
    <property type="entry name" value="AB_hydrolase_fold"/>
</dbReference>
<dbReference type="RefSeq" id="WP_311712655.1">
    <property type="nucleotide sequence ID" value="NZ_JAVREZ010000001.1"/>
</dbReference>
<accession>A0ABU2V220</accession>
<sequence>MLHSLFAGHESFSPWWPYLDGTRFSYAFMDARGFGDAIDVEGSYTCDEIASDVLLLADSLGWREFSLIGHSLGGMPVQQVVLKAPERVRKLVGLSPAPANGLGIPDAAYPVLAEAARKVENRRIIIDSSTGGKLSPHWVASWAEQSMKAVGPDAFRGYLDSVNTTDFSAEITGAPLPALVVVGENDPATNADAMNQTWMRH</sequence>
<evidence type="ECO:0000313" key="2">
    <source>
        <dbReference type="EMBL" id="MDT0479274.1"/>
    </source>
</evidence>